<dbReference type="Pfam" id="PF01408">
    <property type="entry name" value="GFO_IDH_MocA"/>
    <property type="match status" value="1"/>
</dbReference>
<dbReference type="InterPro" id="IPR036291">
    <property type="entry name" value="NAD(P)-bd_dom_sf"/>
</dbReference>
<dbReference type="GO" id="GO:0000166">
    <property type="term" value="F:nucleotide binding"/>
    <property type="evidence" value="ECO:0007669"/>
    <property type="project" value="InterPro"/>
</dbReference>
<dbReference type="Gene3D" id="3.40.50.720">
    <property type="entry name" value="NAD(P)-binding Rossmann-like Domain"/>
    <property type="match status" value="1"/>
</dbReference>
<dbReference type="PANTHER" id="PTHR43818">
    <property type="entry name" value="BCDNA.GH03377"/>
    <property type="match status" value="1"/>
</dbReference>
<accession>A0A7W9LPX2</accession>
<keyword evidence="1" id="KW-0560">Oxidoreductase</keyword>
<dbReference type="EMBL" id="JACHMM010000001">
    <property type="protein sequence ID" value="MBB5791699.1"/>
    <property type="molecule type" value="Genomic_DNA"/>
</dbReference>
<dbReference type="InterPro" id="IPR000683">
    <property type="entry name" value="Gfo/Idh/MocA-like_OxRdtase_N"/>
</dbReference>
<dbReference type="InterPro" id="IPR050463">
    <property type="entry name" value="Gfo/Idh/MocA_oxidrdct_glycsds"/>
</dbReference>
<dbReference type="Gene3D" id="3.30.360.10">
    <property type="entry name" value="Dihydrodipicolinate Reductase, domain 2"/>
    <property type="match status" value="1"/>
</dbReference>
<proteinExistence type="predicted"/>
<dbReference type="SUPFAM" id="SSF55347">
    <property type="entry name" value="Glyceraldehyde-3-phosphate dehydrogenase-like, C-terminal domain"/>
    <property type="match status" value="1"/>
</dbReference>
<evidence type="ECO:0000259" key="2">
    <source>
        <dbReference type="Pfam" id="PF01408"/>
    </source>
</evidence>
<comment type="caution">
    <text evidence="4">The sequence shown here is derived from an EMBL/GenBank/DDBJ whole genome shotgun (WGS) entry which is preliminary data.</text>
</comment>
<feature type="domain" description="GFO/IDH/MocA-like oxidoreductase" evidence="3">
    <location>
        <begin position="112"/>
        <end position="235"/>
    </location>
</feature>
<dbReference type="SUPFAM" id="SSF51735">
    <property type="entry name" value="NAD(P)-binding Rossmann-fold domains"/>
    <property type="match status" value="1"/>
</dbReference>
<evidence type="ECO:0000313" key="5">
    <source>
        <dbReference type="Proteomes" id="UP000542813"/>
    </source>
</evidence>
<protein>
    <submittedName>
        <fullName evidence="4">Putative dehydrogenase</fullName>
    </submittedName>
</protein>
<reference evidence="4 5" key="1">
    <citation type="submission" date="2020-08" db="EMBL/GenBank/DDBJ databases">
        <title>Sequencing the genomes of 1000 actinobacteria strains.</title>
        <authorList>
            <person name="Klenk H.-P."/>
        </authorList>
    </citation>
    <scope>NUCLEOTIDE SEQUENCE [LARGE SCALE GENOMIC DNA]</scope>
    <source>
        <strain evidence="4 5">DSM 102122</strain>
    </source>
</reference>
<name>A0A7W9LPX2_9ACTN</name>
<sequence>MTGDGVGVGLVGSGGHQVTVADVEACGGRVLAASDDVETVLADDAVRLVSVCQTPRSAQVASALRALEAGRHVLIERPCAASAGELERLEQAACRSGTILCERATTPFEQPYRLARELVADGVVGDVVQVLVSKSYPYADWRPQDESVQGGLVLQAAVYGLDCVLHVAGGEIESLELVDTTLGNPGTGALRMAANVVATLRGGGVAGIAANYLNPPGSGAWGRDDLVIFGTAGRLHAAGGVGSVEVVRAGGATVHACAPGPSLLAELLAAVETGAPMTVPPGDLLGATRCALLALRPGSRSARRVSWAKGRWWR</sequence>
<dbReference type="InterPro" id="IPR055170">
    <property type="entry name" value="GFO_IDH_MocA-like_dom"/>
</dbReference>
<dbReference type="GO" id="GO:0016491">
    <property type="term" value="F:oxidoreductase activity"/>
    <property type="evidence" value="ECO:0007669"/>
    <property type="project" value="UniProtKB-KW"/>
</dbReference>
<organism evidence="4 5">
    <name type="scientific">Jiangella mangrovi</name>
    <dbReference type="NCBI Taxonomy" id="1524084"/>
    <lineage>
        <taxon>Bacteria</taxon>
        <taxon>Bacillati</taxon>
        <taxon>Actinomycetota</taxon>
        <taxon>Actinomycetes</taxon>
        <taxon>Jiangellales</taxon>
        <taxon>Jiangellaceae</taxon>
        <taxon>Jiangella</taxon>
    </lineage>
</organism>
<dbReference type="AlphaFoldDB" id="A0A7W9LPX2"/>
<dbReference type="RefSeq" id="WP_221441467.1">
    <property type="nucleotide sequence ID" value="NZ_JACHMM010000001.1"/>
</dbReference>
<dbReference type="PANTHER" id="PTHR43818:SF11">
    <property type="entry name" value="BCDNA.GH03377"/>
    <property type="match status" value="1"/>
</dbReference>
<evidence type="ECO:0000313" key="4">
    <source>
        <dbReference type="EMBL" id="MBB5791699.1"/>
    </source>
</evidence>
<evidence type="ECO:0000256" key="1">
    <source>
        <dbReference type="ARBA" id="ARBA00023002"/>
    </source>
</evidence>
<dbReference type="Pfam" id="PF22725">
    <property type="entry name" value="GFO_IDH_MocA_C3"/>
    <property type="match status" value="1"/>
</dbReference>
<evidence type="ECO:0000259" key="3">
    <source>
        <dbReference type="Pfam" id="PF22725"/>
    </source>
</evidence>
<keyword evidence="5" id="KW-1185">Reference proteome</keyword>
<dbReference type="Proteomes" id="UP000542813">
    <property type="component" value="Unassembled WGS sequence"/>
</dbReference>
<gene>
    <name evidence="4" type="ORF">HD601_006274</name>
</gene>
<feature type="domain" description="Gfo/Idh/MocA-like oxidoreductase N-terminal" evidence="2">
    <location>
        <begin position="33"/>
        <end position="100"/>
    </location>
</feature>